<gene>
    <name evidence="1" type="primary">MSS51_1</name>
    <name evidence="1" type="ORF">EV182_001176</name>
</gene>
<name>A0ACC1HFV1_9FUNG</name>
<protein>
    <submittedName>
        <fullName evidence="1">Translational activator for mitochondrial COX1</fullName>
    </submittedName>
</protein>
<accession>A0ACC1HFV1</accession>
<comment type="caution">
    <text evidence="1">The sequence shown here is derived from an EMBL/GenBank/DDBJ whole genome shotgun (WGS) entry which is preliminary data.</text>
</comment>
<evidence type="ECO:0000313" key="2">
    <source>
        <dbReference type="Proteomes" id="UP001145114"/>
    </source>
</evidence>
<feature type="non-terminal residue" evidence="1">
    <location>
        <position position="86"/>
    </location>
</feature>
<keyword evidence="2" id="KW-1185">Reference proteome</keyword>
<proteinExistence type="predicted"/>
<dbReference type="Proteomes" id="UP001145114">
    <property type="component" value="Unassembled WGS sequence"/>
</dbReference>
<reference evidence="1" key="1">
    <citation type="submission" date="2022-06" db="EMBL/GenBank/DDBJ databases">
        <title>Phylogenomic reconstructions and comparative analyses of Kickxellomycotina fungi.</title>
        <authorList>
            <person name="Reynolds N.K."/>
            <person name="Stajich J.E."/>
            <person name="Barry K."/>
            <person name="Grigoriev I.V."/>
            <person name="Crous P."/>
            <person name="Smith M.E."/>
        </authorList>
    </citation>
    <scope>NUCLEOTIDE SEQUENCE</scope>
    <source>
        <strain evidence="1">RSA 2271</strain>
    </source>
</reference>
<sequence>MREKGALIRDHGVCPVCADQAVAGSTLGVRHPTFECPDCGYPTHCCEDHWRQDEQHRKEVCEYLRTANEDEHDLRSGRRMSEFEFP</sequence>
<evidence type="ECO:0000313" key="1">
    <source>
        <dbReference type="EMBL" id="KAJ1675485.1"/>
    </source>
</evidence>
<organism evidence="1 2">
    <name type="scientific">Spiromyces aspiralis</name>
    <dbReference type="NCBI Taxonomy" id="68401"/>
    <lineage>
        <taxon>Eukaryota</taxon>
        <taxon>Fungi</taxon>
        <taxon>Fungi incertae sedis</taxon>
        <taxon>Zoopagomycota</taxon>
        <taxon>Kickxellomycotina</taxon>
        <taxon>Kickxellomycetes</taxon>
        <taxon>Kickxellales</taxon>
        <taxon>Kickxellaceae</taxon>
        <taxon>Spiromyces</taxon>
    </lineage>
</organism>
<dbReference type="EMBL" id="JAMZIH010005284">
    <property type="protein sequence ID" value="KAJ1675485.1"/>
    <property type="molecule type" value="Genomic_DNA"/>
</dbReference>